<keyword evidence="2" id="KW-1185">Reference proteome</keyword>
<accession>A0ABR2WC03</accession>
<proteinExistence type="predicted"/>
<dbReference type="SUPFAM" id="SSF49503">
    <property type="entry name" value="Cupredoxins"/>
    <property type="match status" value="1"/>
</dbReference>
<comment type="caution">
    <text evidence="1">The sequence shown here is derived from an EMBL/GenBank/DDBJ whole genome shotgun (WGS) entry which is preliminary data.</text>
</comment>
<name>A0ABR2WC03_9FUNG</name>
<evidence type="ECO:0000313" key="1">
    <source>
        <dbReference type="EMBL" id="KAK9730896.1"/>
    </source>
</evidence>
<evidence type="ECO:0000313" key="2">
    <source>
        <dbReference type="Proteomes" id="UP001479436"/>
    </source>
</evidence>
<gene>
    <name evidence="1" type="ORF">K7432_018594</name>
</gene>
<protein>
    <submittedName>
        <fullName evidence="1">Uncharacterized protein</fullName>
    </submittedName>
</protein>
<dbReference type="InterPro" id="IPR008972">
    <property type="entry name" value="Cupredoxin"/>
</dbReference>
<reference evidence="1 2" key="1">
    <citation type="submission" date="2023-04" db="EMBL/GenBank/DDBJ databases">
        <title>Genome of Basidiobolus ranarum AG-B5.</title>
        <authorList>
            <person name="Stajich J.E."/>
            <person name="Carter-House D."/>
            <person name="Gryganskyi A."/>
        </authorList>
    </citation>
    <scope>NUCLEOTIDE SEQUENCE [LARGE SCALE GENOMIC DNA]</scope>
    <source>
        <strain evidence="1 2">AG-B5</strain>
    </source>
</reference>
<dbReference type="EMBL" id="JASJQH010006687">
    <property type="protein sequence ID" value="KAK9730896.1"/>
    <property type="molecule type" value="Genomic_DNA"/>
</dbReference>
<dbReference type="Proteomes" id="UP001479436">
    <property type="component" value="Unassembled WGS sequence"/>
</dbReference>
<dbReference type="Gene3D" id="2.60.40.420">
    <property type="entry name" value="Cupredoxins - blue copper proteins"/>
    <property type="match status" value="1"/>
</dbReference>
<feature type="non-terminal residue" evidence="1">
    <location>
        <position position="1"/>
    </location>
</feature>
<sequence>QRHNSSAVVIGPEESFREQVIFIGDFTPAFYANGTAINPPAAQNQRLDQGIVVMNYRNEPLIERKGLDPSQWFSSRNKYGDPSTPLFEAYRGDNIIVRLVQGAHDKPHSFEMHGMRWQKFRDLANVNVTSQQTIGISEGFTFRVQADYSAGDHLYKLGGVDDLWLGGWGITRVYDTTQKHLPRIPGSQSRTSSFYHSTFLRDVARYRFAHTPTSTRTAKGYPASVHKFKSKMDGVILMA</sequence>
<organism evidence="1 2">
    <name type="scientific">Basidiobolus ranarum</name>
    <dbReference type="NCBI Taxonomy" id="34480"/>
    <lineage>
        <taxon>Eukaryota</taxon>
        <taxon>Fungi</taxon>
        <taxon>Fungi incertae sedis</taxon>
        <taxon>Zoopagomycota</taxon>
        <taxon>Entomophthoromycotina</taxon>
        <taxon>Basidiobolomycetes</taxon>
        <taxon>Basidiobolales</taxon>
        <taxon>Basidiobolaceae</taxon>
        <taxon>Basidiobolus</taxon>
    </lineage>
</organism>